<accession>A0AAE7NNA7</accession>
<evidence type="ECO:0000256" key="2">
    <source>
        <dbReference type="ARBA" id="ARBA00022448"/>
    </source>
</evidence>
<dbReference type="CDD" id="cd13692">
    <property type="entry name" value="PBP2_BztA"/>
    <property type="match status" value="1"/>
</dbReference>
<dbReference type="EMBL" id="CP030050">
    <property type="protein sequence ID" value="QOZ67340.1"/>
    <property type="molecule type" value="Genomic_DNA"/>
</dbReference>
<evidence type="ECO:0000256" key="3">
    <source>
        <dbReference type="ARBA" id="ARBA00022729"/>
    </source>
</evidence>
<evidence type="ECO:0000256" key="1">
    <source>
        <dbReference type="ARBA" id="ARBA00010333"/>
    </source>
</evidence>
<dbReference type="PANTHER" id="PTHR30085:SF7">
    <property type="entry name" value="AMINO-ACID ABC TRANSPORTER-BINDING PROTEIN YHDW-RELATED"/>
    <property type="match status" value="1"/>
</dbReference>
<evidence type="ECO:0000256" key="4">
    <source>
        <dbReference type="SAM" id="SignalP"/>
    </source>
</evidence>
<dbReference type="InterPro" id="IPR051455">
    <property type="entry name" value="Bact_solute-bind_prot3"/>
</dbReference>
<keyword evidence="2" id="KW-0813">Transport</keyword>
<evidence type="ECO:0000259" key="5">
    <source>
        <dbReference type="SMART" id="SM00062"/>
    </source>
</evidence>
<proteinExistence type="inferred from homology"/>
<dbReference type="Proteomes" id="UP000594015">
    <property type="component" value="Chromosome"/>
</dbReference>
<dbReference type="AlphaFoldDB" id="A0AAE7NNA7"/>
<evidence type="ECO:0000313" key="6">
    <source>
        <dbReference type="EMBL" id="QOZ67340.1"/>
    </source>
</evidence>
<feature type="chain" id="PRO_5042136502" evidence="4">
    <location>
        <begin position="25"/>
        <end position="341"/>
    </location>
</feature>
<feature type="domain" description="Solute-binding protein family 3/N-terminal" evidence="5">
    <location>
        <begin position="36"/>
        <end position="266"/>
    </location>
</feature>
<dbReference type="GO" id="GO:0006865">
    <property type="term" value="P:amino acid transport"/>
    <property type="evidence" value="ECO:0007669"/>
    <property type="project" value="TreeGrafter"/>
</dbReference>
<dbReference type="Gene3D" id="3.40.190.10">
    <property type="entry name" value="Periplasmic binding protein-like II"/>
    <property type="match status" value="2"/>
</dbReference>
<comment type="similarity">
    <text evidence="1">Belongs to the bacterial solute-binding protein 3 family.</text>
</comment>
<organism evidence="6 7">
    <name type="scientific">Bradyrhizobium arachidis</name>
    <dbReference type="NCBI Taxonomy" id="858423"/>
    <lineage>
        <taxon>Bacteria</taxon>
        <taxon>Pseudomonadati</taxon>
        <taxon>Pseudomonadota</taxon>
        <taxon>Alphaproteobacteria</taxon>
        <taxon>Hyphomicrobiales</taxon>
        <taxon>Nitrobacteraceae</taxon>
        <taxon>Bradyrhizobium</taxon>
    </lineage>
</organism>
<dbReference type="Pfam" id="PF00497">
    <property type="entry name" value="SBP_bac_3"/>
    <property type="match status" value="1"/>
</dbReference>
<dbReference type="InterPro" id="IPR001638">
    <property type="entry name" value="Solute-binding_3/MltF_N"/>
</dbReference>
<sequence length="341" mass="36322">MTLKSIVAAATILAVAAINTEAAAGPTVDRIKARGELVCGVSQGSAGLSLPDGQGRWSGLDADYCRALAAAVLGDASKVRFVPLSSQQRFTVLQSGEVDVLSRNTTWTSGRDASLGILFVGTIFYDGQAFMVPKKLGVTRSTELNGATVCVQPGTVNEQNLVDYFHANKLTFKSVVIESLPELEGAFYAGRCDVYLSDASTLSASRAARASSPDDFVILPERITKSPLSPAVRADDANWFAIARWTLNLLIEAEELGVTSANVEVQKKSENPAVQRLLGVTPGIGKSFGLDEIWGARVIAAVGNYGEIFERNLGPKTALRLARGQNALWRDGGLLYSPPFQ</sequence>
<dbReference type="SMART" id="SM00062">
    <property type="entry name" value="PBPb"/>
    <property type="match status" value="1"/>
</dbReference>
<reference evidence="6 7" key="1">
    <citation type="submission" date="2018-06" db="EMBL/GenBank/DDBJ databases">
        <title>Comparative genomics of Bradyrhizobium nodulating Arachidis hypogaea.</title>
        <authorList>
            <person name="Li Y."/>
        </authorList>
    </citation>
    <scope>NUCLEOTIDE SEQUENCE [LARGE SCALE GENOMIC DNA]</scope>
    <source>
        <strain evidence="6 7">CCBAU 051107</strain>
    </source>
</reference>
<dbReference type="KEGG" id="barh:WN72_14235"/>
<keyword evidence="3 4" id="KW-0732">Signal</keyword>
<dbReference type="PANTHER" id="PTHR30085">
    <property type="entry name" value="AMINO ACID ABC TRANSPORTER PERMEASE"/>
    <property type="match status" value="1"/>
</dbReference>
<dbReference type="RefSeq" id="WP_092214469.1">
    <property type="nucleotide sequence ID" value="NZ_CP030050.1"/>
</dbReference>
<feature type="signal peptide" evidence="4">
    <location>
        <begin position="1"/>
        <end position="24"/>
    </location>
</feature>
<evidence type="ECO:0000313" key="7">
    <source>
        <dbReference type="Proteomes" id="UP000594015"/>
    </source>
</evidence>
<name>A0AAE7NNA7_9BRAD</name>
<dbReference type="SUPFAM" id="SSF53850">
    <property type="entry name" value="Periplasmic binding protein-like II"/>
    <property type="match status" value="1"/>
</dbReference>
<protein>
    <submittedName>
        <fullName evidence="6">Amino acid ABC transporter substrate-binding protein</fullName>
    </submittedName>
</protein>
<gene>
    <name evidence="6" type="ORF">WN72_14235</name>
</gene>